<feature type="compositionally biased region" description="Basic and acidic residues" evidence="1">
    <location>
        <begin position="234"/>
        <end position="247"/>
    </location>
</feature>
<sequence>MPPPKKLKTRVFFNVGDVVIISNRYPAQVVSEETFRAAAPEDDKSSIQSLKVFYLGSSKQYGAVRKKDCAKHLTLSNIQTHLDKGPPEGSNSAAAKKRKIYLAYKDAYNVLSATAPTSATCSPLCHEGDKPNVEHAAELEPIPENEAKDARKDDLTKLHAIRYRQEEEVFDTRAPDEGEGNEKEIGGHESDGDGRCVVEVNRDPPEKEKEAVNAWNLGGEGRCEVEVDISPADNHSRDLHRQDEEGKAVGAQDTDGEGETEVESDAPISEDDREDEDDFTEILPEDRINPEYAAMSAFLVEKGKYKEMVTHRSNKRKRDAGKDDRDYFLFEIWQLLQGKNDWAVGTSS</sequence>
<dbReference type="Proteomes" id="UP000772434">
    <property type="component" value="Unassembled WGS sequence"/>
</dbReference>
<evidence type="ECO:0000256" key="1">
    <source>
        <dbReference type="SAM" id="MobiDB-lite"/>
    </source>
</evidence>
<feature type="region of interest" description="Disordered" evidence="1">
    <location>
        <begin position="169"/>
        <end position="217"/>
    </location>
</feature>
<feature type="compositionally biased region" description="Basic and acidic residues" evidence="1">
    <location>
        <begin position="169"/>
        <end position="211"/>
    </location>
</feature>
<accession>A0A9P5PL88</accession>
<dbReference type="AlphaFoldDB" id="A0A9P5PL88"/>
<evidence type="ECO:0000313" key="3">
    <source>
        <dbReference type="Proteomes" id="UP000772434"/>
    </source>
</evidence>
<evidence type="ECO:0000313" key="2">
    <source>
        <dbReference type="EMBL" id="KAF9065257.1"/>
    </source>
</evidence>
<protein>
    <submittedName>
        <fullName evidence="2">Uncharacterized protein</fullName>
    </submittedName>
</protein>
<keyword evidence="3" id="KW-1185">Reference proteome</keyword>
<reference evidence="2" key="1">
    <citation type="submission" date="2020-11" db="EMBL/GenBank/DDBJ databases">
        <authorList>
            <consortium name="DOE Joint Genome Institute"/>
            <person name="Ahrendt S."/>
            <person name="Riley R."/>
            <person name="Andreopoulos W."/>
            <person name="Labutti K."/>
            <person name="Pangilinan J."/>
            <person name="Ruiz-Duenas F.J."/>
            <person name="Barrasa J.M."/>
            <person name="Sanchez-Garcia M."/>
            <person name="Camarero S."/>
            <person name="Miyauchi S."/>
            <person name="Serrano A."/>
            <person name="Linde D."/>
            <person name="Babiker R."/>
            <person name="Drula E."/>
            <person name="Ayuso-Fernandez I."/>
            <person name="Pacheco R."/>
            <person name="Padilla G."/>
            <person name="Ferreira P."/>
            <person name="Barriuso J."/>
            <person name="Kellner H."/>
            <person name="Castanera R."/>
            <person name="Alfaro M."/>
            <person name="Ramirez L."/>
            <person name="Pisabarro A.G."/>
            <person name="Kuo A."/>
            <person name="Tritt A."/>
            <person name="Lipzen A."/>
            <person name="He G."/>
            <person name="Yan M."/>
            <person name="Ng V."/>
            <person name="Cullen D."/>
            <person name="Martin F."/>
            <person name="Rosso M.-N."/>
            <person name="Henrissat B."/>
            <person name="Hibbett D."/>
            <person name="Martinez A.T."/>
            <person name="Grigoriev I.V."/>
        </authorList>
    </citation>
    <scope>NUCLEOTIDE SEQUENCE</scope>
    <source>
        <strain evidence="2">AH 40177</strain>
    </source>
</reference>
<organism evidence="2 3">
    <name type="scientific">Rhodocollybia butyracea</name>
    <dbReference type="NCBI Taxonomy" id="206335"/>
    <lineage>
        <taxon>Eukaryota</taxon>
        <taxon>Fungi</taxon>
        <taxon>Dikarya</taxon>
        <taxon>Basidiomycota</taxon>
        <taxon>Agaricomycotina</taxon>
        <taxon>Agaricomycetes</taxon>
        <taxon>Agaricomycetidae</taxon>
        <taxon>Agaricales</taxon>
        <taxon>Marasmiineae</taxon>
        <taxon>Omphalotaceae</taxon>
        <taxon>Rhodocollybia</taxon>
    </lineage>
</organism>
<gene>
    <name evidence="2" type="ORF">BDP27DRAFT_1424946</name>
</gene>
<dbReference type="EMBL" id="JADNRY010000106">
    <property type="protein sequence ID" value="KAF9065257.1"/>
    <property type="molecule type" value="Genomic_DNA"/>
</dbReference>
<name>A0A9P5PL88_9AGAR</name>
<feature type="region of interest" description="Disordered" evidence="1">
    <location>
        <begin position="234"/>
        <end position="287"/>
    </location>
</feature>
<comment type="caution">
    <text evidence="2">The sequence shown here is derived from an EMBL/GenBank/DDBJ whole genome shotgun (WGS) entry which is preliminary data.</text>
</comment>
<proteinExistence type="predicted"/>
<feature type="compositionally biased region" description="Acidic residues" evidence="1">
    <location>
        <begin position="254"/>
        <end position="280"/>
    </location>
</feature>